<sequence>MTDQNMKDNENLNDNKLLGDKLWDSKYRIGVNILTIFILFASLFIFQLTSYITNIDFLAPFPGLNFIIMPICIAITIMTVYILNKTRYMVKVLNLINRLINYIKKYQFVYRILKFIYKHPLISSMIVGIIWGIIKNIGIT</sequence>
<feature type="transmembrane region" description="Helical" evidence="1">
    <location>
        <begin position="31"/>
        <end position="52"/>
    </location>
</feature>
<keyword evidence="1" id="KW-0812">Transmembrane</keyword>
<reference evidence="2 3" key="1">
    <citation type="submission" date="2024-11" db="EMBL/GenBank/DDBJ databases">
        <authorList>
            <person name="Heng Y.C."/>
            <person name="Lim A.C.H."/>
            <person name="Lee J.K.Y."/>
            <person name="Kittelmann S."/>
        </authorList>
    </citation>
    <scope>NUCLEOTIDE SEQUENCE [LARGE SCALE GENOMIC DNA]</scope>
    <source>
        <strain evidence="2 3">WILCCON 0185</strain>
    </source>
</reference>
<feature type="transmembrane region" description="Helical" evidence="1">
    <location>
        <begin position="64"/>
        <end position="83"/>
    </location>
</feature>
<comment type="caution">
    <text evidence="2">The sequence shown here is derived from an EMBL/GenBank/DDBJ whole genome shotgun (WGS) entry which is preliminary data.</text>
</comment>
<keyword evidence="1" id="KW-1133">Transmembrane helix</keyword>
<proteinExistence type="predicted"/>
<evidence type="ECO:0000313" key="3">
    <source>
        <dbReference type="Proteomes" id="UP001623591"/>
    </source>
</evidence>
<evidence type="ECO:0000313" key="2">
    <source>
        <dbReference type="EMBL" id="MFL0248685.1"/>
    </source>
</evidence>
<dbReference type="EMBL" id="JBJHZZ010000026">
    <property type="protein sequence ID" value="MFL0248685.1"/>
    <property type="molecule type" value="Genomic_DNA"/>
</dbReference>
<dbReference type="Proteomes" id="UP001623591">
    <property type="component" value="Unassembled WGS sequence"/>
</dbReference>
<evidence type="ECO:0000256" key="1">
    <source>
        <dbReference type="SAM" id="Phobius"/>
    </source>
</evidence>
<accession>A0ABW8T9U6</accession>
<feature type="transmembrane region" description="Helical" evidence="1">
    <location>
        <begin position="115"/>
        <end position="134"/>
    </location>
</feature>
<protein>
    <submittedName>
        <fullName evidence="2">Uncharacterized protein</fullName>
    </submittedName>
</protein>
<name>A0ABW8T9U6_9CLOT</name>
<dbReference type="RefSeq" id="WP_406771112.1">
    <property type="nucleotide sequence ID" value="NZ_JBJHZZ010000026.1"/>
</dbReference>
<keyword evidence="1" id="KW-0472">Membrane</keyword>
<keyword evidence="3" id="KW-1185">Reference proteome</keyword>
<organism evidence="2 3">
    <name type="scientific">Candidatus Clostridium stratigraminis</name>
    <dbReference type="NCBI Taxonomy" id="3381661"/>
    <lineage>
        <taxon>Bacteria</taxon>
        <taxon>Bacillati</taxon>
        <taxon>Bacillota</taxon>
        <taxon>Clostridia</taxon>
        <taxon>Eubacteriales</taxon>
        <taxon>Clostridiaceae</taxon>
        <taxon>Clostridium</taxon>
    </lineage>
</organism>
<gene>
    <name evidence="2" type="ORF">ACJDUG_17215</name>
</gene>